<organism evidence="2">
    <name type="scientific">Capnocytophaga canimorsus</name>
    <dbReference type="NCBI Taxonomy" id="28188"/>
    <lineage>
        <taxon>Bacteria</taxon>
        <taxon>Pseudomonadati</taxon>
        <taxon>Bacteroidota</taxon>
        <taxon>Flavobacteriia</taxon>
        <taxon>Flavobacteriales</taxon>
        <taxon>Flavobacteriaceae</taxon>
        <taxon>Capnocytophaga</taxon>
    </lineage>
</organism>
<geneLocation type="plasmid" evidence="2">
    <name>pCC7</name>
</geneLocation>
<keyword evidence="1" id="KW-1277">Toxin-antitoxin system</keyword>
<reference evidence="2" key="1">
    <citation type="journal article" date="2008" name="Appl. Environ. Microbiol.">
        <title>Genetic tools for studying Capnocytophaga canimorsus.</title>
        <authorList>
            <person name="Mally M."/>
            <person name="Cornelis G.R."/>
        </authorList>
    </citation>
    <scope>NUCLEOTIDE SEQUENCE</scope>
    <source>
        <strain evidence="2">7</strain>
        <plasmid evidence="2">pCC7</plasmid>
    </source>
</reference>
<dbReference type="InterPro" id="IPR007712">
    <property type="entry name" value="RelE/ParE_toxin"/>
</dbReference>
<evidence type="ECO:0008006" key="3">
    <source>
        <dbReference type="Google" id="ProtNLM"/>
    </source>
</evidence>
<protein>
    <recommendedName>
        <fullName evidence="3">Type II toxin-antitoxin system RelE/ParE family toxin</fullName>
    </recommendedName>
</protein>
<evidence type="ECO:0000256" key="1">
    <source>
        <dbReference type="ARBA" id="ARBA00022649"/>
    </source>
</evidence>
<proteinExistence type="predicted"/>
<sequence>MAIDKMYIRTNAKKSLFEALEYYREIDQKLGIQLKNEIMGCLGYIYENPYMFQKRYKDIRVCFTKIFPYAIYYIVKTTPKTQKERVYILNILHTSRKSRYKE</sequence>
<dbReference type="Gene3D" id="3.30.2310.20">
    <property type="entry name" value="RelE-like"/>
    <property type="match status" value="1"/>
</dbReference>
<evidence type="ECO:0000313" key="2">
    <source>
        <dbReference type="EMBL" id="ACI15355.1"/>
    </source>
</evidence>
<dbReference type="Pfam" id="PF05016">
    <property type="entry name" value="ParE_toxin"/>
    <property type="match status" value="1"/>
</dbReference>
<keyword evidence="2" id="KW-0614">Plasmid</keyword>
<dbReference type="AlphaFoldDB" id="B6D409"/>
<dbReference type="InterPro" id="IPR035093">
    <property type="entry name" value="RelE/ParE_toxin_dom_sf"/>
</dbReference>
<accession>B6D409</accession>
<name>B6D409_9FLAO</name>
<dbReference type="EMBL" id="EU741249">
    <property type="protein sequence ID" value="ACI15355.1"/>
    <property type="molecule type" value="Genomic_DNA"/>
</dbReference>
<dbReference type="RefSeq" id="WP_012552603.1">
    <property type="nucleotide sequence ID" value="NC_011336.1"/>
</dbReference>